<name>A0A8S0UE03_OLEEU</name>
<dbReference type="Gramene" id="OE9A092563T1">
    <property type="protein sequence ID" value="OE9A092563C1"/>
    <property type="gene ID" value="OE9A092563"/>
</dbReference>
<evidence type="ECO:0000313" key="3">
    <source>
        <dbReference type="Proteomes" id="UP000594638"/>
    </source>
</evidence>
<dbReference type="Proteomes" id="UP000594638">
    <property type="component" value="Unassembled WGS sequence"/>
</dbReference>
<protein>
    <submittedName>
        <fullName evidence="2">Uncharacterized protein</fullName>
    </submittedName>
</protein>
<dbReference type="EMBL" id="CACTIH010007627">
    <property type="protein sequence ID" value="CAA3016559.1"/>
    <property type="molecule type" value="Genomic_DNA"/>
</dbReference>
<keyword evidence="3" id="KW-1185">Reference proteome</keyword>
<accession>A0A8S0UE03</accession>
<comment type="caution">
    <text evidence="2">The sequence shown here is derived from an EMBL/GenBank/DDBJ whole genome shotgun (WGS) entry which is preliminary data.</text>
</comment>
<feature type="region of interest" description="Disordered" evidence="1">
    <location>
        <begin position="35"/>
        <end position="75"/>
    </location>
</feature>
<dbReference type="AlphaFoldDB" id="A0A8S0UE03"/>
<gene>
    <name evidence="2" type="ORF">OLEA9_A092563</name>
</gene>
<evidence type="ECO:0000256" key="1">
    <source>
        <dbReference type="SAM" id="MobiDB-lite"/>
    </source>
</evidence>
<reference evidence="2 3" key="1">
    <citation type="submission" date="2019-12" db="EMBL/GenBank/DDBJ databases">
        <authorList>
            <person name="Alioto T."/>
            <person name="Alioto T."/>
            <person name="Gomez Garrido J."/>
        </authorList>
    </citation>
    <scope>NUCLEOTIDE SEQUENCE [LARGE SCALE GENOMIC DNA]</scope>
</reference>
<sequence>MAGVEVLEEVGMAGVEEAGVEVPEEVEMIEGVEGGTRMPEGETGVPKGVTEEVAEGTPEVVIEGDEGVAEDKRTLEMTDDDVVFVSEGATEVPKGKKRANDAPELMVEEEKFGSGFGPHGLQWTRTWSVWSVTDHSSSGDRCRPSLRF</sequence>
<proteinExistence type="predicted"/>
<evidence type="ECO:0000313" key="2">
    <source>
        <dbReference type="EMBL" id="CAA3016559.1"/>
    </source>
</evidence>
<organism evidence="2 3">
    <name type="scientific">Olea europaea subsp. europaea</name>
    <dbReference type="NCBI Taxonomy" id="158383"/>
    <lineage>
        <taxon>Eukaryota</taxon>
        <taxon>Viridiplantae</taxon>
        <taxon>Streptophyta</taxon>
        <taxon>Embryophyta</taxon>
        <taxon>Tracheophyta</taxon>
        <taxon>Spermatophyta</taxon>
        <taxon>Magnoliopsida</taxon>
        <taxon>eudicotyledons</taxon>
        <taxon>Gunneridae</taxon>
        <taxon>Pentapetalae</taxon>
        <taxon>asterids</taxon>
        <taxon>lamiids</taxon>
        <taxon>Lamiales</taxon>
        <taxon>Oleaceae</taxon>
        <taxon>Oleeae</taxon>
        <taxon>Olea</taxon>
    </lineage>
</organism>